<dbReference type="Pfam" id="PF19837">
    <property type="entry name" value="DUF6316"/>
    <property type="match status" value="1"/>
</dbReference>
<name>A0AAJ2BSN5_9PSED</name>
<dbReference type="EMBL" id="JAVJAF010000001">
    <property type="protein sequence ID" value="MDR6235597.1"/>
    <property type="molecule type" value="Genomic_DNA"/>
</dbReference>
<feature type="domain" description="DUF6316" evidence="1">
    <location>
        <begin position="5"/>
        <end position="58"/>
    </location>
</feature>
<sequence>MFDKRSNDPNASTHFRSERISVVNGQFFFTTREGTLEGPFFSRDDAQQQIDRYLERLQTAKDLMRHSVSDA</sequence>
<dbReference type="InterPro" id="IPR045630">
    <property type="entry name" value="DUF6316"/>
</dbReference>
<dbReference type="AlphaFoldDB" id="A0AAJ2BSN5"/>
<protein>
    <recommendedName>
        <fullName evidence="1">DUF6316 domain-containing protein</fullName>
    </recommendedName>
</protein>
<comment type="caution">
    <text evidence="2">The sequence shown here is derived from an EMBL/GenBank/DDBJ whole genome shotgun (WGS) entry which is preliminary data.</text>
</comment>
<dbReference type="Proteomes" id="UP001268036">
    <property type="component" value="Unassembled WGS sequence"/>
</dbReference>
<evidence type="ECO:0000313" key="2">
    <source>
        <dbReference type="EMBL" id="MDR6235597.1"/>
    </source>
</evidence>
<evidence type="ECO:0000259" key="1">
    <source>
        <dbReference type="Pfam" id="PF19837"/>
    </source>
</evidence>
<accession>A0AAJ2BSN5</accession>
<reference evidence="2" key="1">
    <citation type="submission" date="2023-08" db="EMBL/GenBank/DDBJ databases">
        <title>Functional and genomic diversity of the sorghum phyllosphere microbiome.</title>
        <authorList>
            <person name="Shade A."/>
        </authorList>
    </citation>
    <scope>NUCLEOTIDE SEQUENCE</scope>
    <source>
        <strain evidence="2">SORGH_AS_0201</strain>
    </source>
</reference>
<evidence type="ECO:0000313" key="3">
    <source>
        <dbReference type="Proteomes" id="UP001268036"/>
    </source>
</evidence>
<dbReference type="RefSeq" id="WP_058765549.1">
    <property type="nucleotide sequence ID" value="NZ_CP021645.1"/>
</dbReference>
<proteinExistence type="predicted"/>
<organism evidence="2 3">
    <name type="scientific">Pseudomonas oryzihabitans</name>
    <dbReference type="NCBI Taxonomy" id="47885"/>
    <lineage>
        <taxon>Bacteria</taxon>
        <taxon>Pseudomonadati</taxon>
        <taxon>Pseudomonadota</taxon>
        <taxon>Gammaproteobacteria</taxon>
        <taxon>Pseudomonadales</taxon>
        <taxon>Pseudomonadaceae</taxon>
        <taxon>Pseudomonas</taxon>
    </lineage>
</organism>
<gene>
    <name evidence="2" type="ORF">QE440_003338</name>
</gene>